<dbReference type="Pfam" id="PF13419">
    <property type="entry name" value="HAD_2"/>
    <property type="match status" value="1"/>
</dbReference>
<dbReference type="RefSeq" id="WP_162306493.1">
    <property type="nucleotide sequence ID" value="NZ_CP042905.2"/>
</dbReference>
<dbReference type="KEGG" id="psyt:DSAG12_00183"/>
<dbReference type="GO" id="GO:0006281">
    <property type="term" value="P:DNA repair"/>
    <property type="evidence" value="ECO:0007669"/>
    <property type="project" value="TreeGrafter"/>
</dbReference>
<gene>
    <name evidence="1" type="ORF">DSAG12_00183</name>
</gene>
<dbReference type="GO" id="GO:0008967">
    <property type="term" value="F:phosphoglycolate phosphatase activity"/>
    <property type="evidence" value="ECO:0007669"/>
    <property type="project" value="TreeGrafter"/>
</dbReference>
<dbReference type="InterPro" id="IPR050155">
    <property type="entry name" value="HAD-like_hydrolase_sf"/>
</dbReference>
<dbReference type="PANTHER" id="PTHR43434">
    <property type="entry name" value="PHOSPHOGLYCOLATE PHOSPHATASE"/>
    <property type="match status" value="1"/>
</dbReference>
<reference evidence="1 2" key="2">
    <citation type="journal article" date="2024" name="Int. J. Syst. Evol. Microbiol.">
        <title>Promethearchaeum syntrophicum gen. nov., sp. nov., an anaerobic, obligately syntrophic archaeon, the first isolate of the lineage 'Asgard' archaea, and proposal of the new archaeal phylum Promethearchaeota phyl. nov. and kingdom Promethearchaeati regn. nov.</title>
        <authorList>
            <person name="Imachi H."/>
            <person name="Nobu M.K."/>
            <person name="Kato S."/>
            <person name="Takaki Y."/>
            <person name="Miyazaki M."/>
            <person name="Miyata M."/>
            <person name="Ogawara M."/>
            <person name="Saito Y."/>
            <person name="Sakai S."/>
            <person name="Tahara Y.O."/>
            <person name="Takano Y."/>
            <person name="Tasumi E."/>
            <person name="Uematsu K."/>
            <person name="Yoshimura T."/>
            <person name="Itoh T."/>
            <person name="Ohkuma M."/>
            <person name="Takai K."/>
        </authorList>
    </citation>
    <scope>NUCLEOTIDE SEQUENCE [LARGE SCALE GENOMIC DNA]</scope>
    <source>
        <strain evidence="1 2">MK-D1</strain>
    </source>
</reference>
<accession>A0A5B9D6A6</accession>
<dbReference type="SFLD" id="SFLDG01129">
    <property type="entry name" value="C1.5:_HAD__Beta-PGM__Phosphata"/>
    <property type="match status" value="1"/>
</dbReference>
<dbReference type="SUPFAM" id="SSF56784">
    <property type="entry name" value="HAD-like"/>
    <property type="match status" value="1"/>
</dbReference>
<dbReference type="OrthoDB" id="212720at2157"/>
<organism evidence="1 2">
    <name type="scientific">Promethearchaeum syntrophicum</name>
    <dbReference type="NCBI Taxonomy" id="2594042"/>
    <lineage>
        <taxon>Archaea</taxon>
        <taxon>Promethearchaeati</taxon>
        <taxon>Promethearchaeota</taxon>
        <taxon>Promethearchaeia</taxon>
        <taxon>Promethearchaeales</taxon>
        <taxon>Promethearchaeaceae</taxon>
        <taxon>Promethearchaeum</taxon>
    </lineage>
</organism>
<dbReference type="InterPro" id="IPR041492">
    <property type="entry name" value="HAD_2"/>
</dbReference>
<evidence type="ECO:0000313" key="2">
    <source>
        <dbReference type="Proteomes" id="UP000321408"/>
    </source>
</evidence>
<dbReference type="InterPro" id="IPR023214">
    <property type="entry name" value="HAD_sf"/>
</dbReference>
<dbReference type="EC" id="3.-.-.-" evidence="1"/>
<dbReference type="EMBL" id="CP042905">
    <property type="protein sequence ID" value="QEE14370.1"/>
    <property type="molecule type" value="Genomic_DNA"/>
</dbReference>
<evidence type="ECO:0000313" key="1">
    <source>
        <dbReference type="EMBL" id="QEE14370.1"/>
    </source>
</evidence>
<dbReference type="Gene3D" id="1.10.150.520">
    <property type="match status" value="1"/>
</dbReference>
<dbReference type="GO" id="GO:0005829">
    <property type="term" value="C:cytosol"/>
    <property type="evidence" value="ECO:0007669"/>
    <property type="project" value="TreeGrafter"/>
</dbReference>
<dbReference type="GeneID" id="41328186"/>
<name>A0A5B9D6A6_9ARCH</name>
<dbReference type="PANTHER" id="PTHR43434:SF1">
    <property type="entry name" value="PHOSPHOGLYCOLATE PHOSPHATASE"/>
    <property type="match status" value="1"/>
</dbReference>
<dbReference type="AlphaFoldDB" id="A0A5B9D6A6"/>
<protein>
    <submittedName>
        <fullName evidence="1">HAD family hydrolase</fullName>
        <ecNumber evidence="1">3.-.-.-</ecNumber>
    </submittedName>
</protein>
<keyword evidence="2" id="KW-1185">Reference proteome</keyword>
<keyword evidence="1" id="KW-0378">Hydrolase</keyword>
<proteinExistence type="predicted"/>
<dbReference type="Proteomes" id="UP000321408">
    <property type="component" value="Chromosome"/>
</dbReference>
<sequence>MPLSAILWDLDGTLIHFNIDYKNARSETIRILEKYGYPKGKLNQNYYVLKMIKQATDYFLQEKIHEDDKIVKIKSEVDKKVELIEREASYLATSIPGVKNVLEFCTKRKIKSGIITLNTTKNAILSLKTANLINFFPDTSFIVGRDKVNKNKPDPEHISFIINRLNVSPENICVIGDHPSDIESAHSIGARSIAIISEKHSANEFNTHFFVDQSRIETELIEILKNFIKN</sequence>
<reference evidence="1 2" key="1">
    <citation type="journal article" date="2020" name="Nature">
        <title>Isolation of an archaeon at the prokaryote-eukaryote interface.</title>
        <authorList>
            <person name="Imachi H."/>
            <person name="Nobu M.K."/>
            <person name="Nakahara N."/>
            <person name="Morono Y."/>
            <person name="Ogawara M."/>
            <person name="Takaki Y."/>
            <person name="Takano Y."/>
            <person name="Uematsu K."/>
            <person name="Ikuta T."/>
            <person name="Ito M."/>
            <person name="Matsui Y."/>
            <person name="Miyazaki M."/>
            <person name="Murata K."/>
            <person name="Saito Y."/>
            <person name="Sakai S."/>
            <person name="Song C."/>
            <person name="Tasumi E."/>
            <person name="Yamanaka Y."/>
            <person name="Yamaguchi T."/>
            <person name="Kamagata Y."/>
            <person name="Tamaki H."/>
            <person name="Takai K."/>
        </authorList>
    </citation>
    <scope>NUCLEOTIDE SEQUENCE [LARGE SCALE GENOMIC DNA]</scope>
    <source>
        <strain evidence="1 2">MK-D1</strain>
    </source>
</reference>
<dbReference type="Gene3D" id="3.40.50.1000">
    <property type="entry name" value="HAD superfamily/HAD-like"/>
    <property type="match status" value="1"/>
</dbReference>
<dbReference type="SFLD" id="SFLDS00003">
    <property type="entry name" value="Haloacid_Dehalogenase"/>
    <property type="match status" value="1"/>
</dbReference>
<dbReference type="InterPro" id="IPR036412">
    <property type="entry name" value="HAD-like_sf"/>
</dbReference>